<dbReference type="NCBIfam" id="TIGR00996">
    <property type="entry name" value="Mtu_fam_mce"/>
    <property type="match status" value="1"/>
</dbReference>
<organism evidence="2 3">
    <name type="scientific">Amycolatopsis umgeniensis</name>
    <dbReference type="NCBI Taxonomy" id="336628"/>
    <lineage>
        <taxon>Bacteria</taxon>
        <taxon>Bacillati</taxon>
        <taxon>Actinomycetota</taxon>
        <taxon>Actinomycetes</taxon>
        <taxon>Pseudonocardiales</taxon>
        <taxon>Pseudonocardiaceae</taxon>
        <taxon>Amycolatopsis</taxon>
    </lineage>
</organism>
<feature type="domain" description="Mce/MlaD" evidence="1">
    <location>
        <begin position="30"/>
        <end position="104"/>
    </location>
</feature>
<protein>
    <submittedName>
        <fullName evidence="2">Phospholipid/cholesterol/gamma-HCH transport system substrate-binding protein</fullName>
    </submittedName>
</protein>
<dbReference type="InterPro" id="IPR003399">
    <property type="entry name" value="Mce/MlaD"/>
</dbReference>
<reference evidence="2 3" key="1">
    <citation type="submission" date="2020-08" db="EMBL/GenBank/DDBJ databases">
        <title>Sequencing the genomes of 1000 actinobacteria strains.</title>
        <authorList>
            <person name="Klenk H.-P."/>
        </authorList>
    </citation>
    <scope>NUCLEOTIDE SEQUENCE [LARGE SCALE GENOMIC DNA]</scope>
    <source>
        <strain evidence="2 3">DSM 45272</strain>
    </source>
</reference>
<dbReference type="GO" id="GO:0005576">
    <property type="term" value="C:extracellular region"/>
    <property type="evidence" value="ECO:0007669"/>
    <property type="project" value="TreeGrafter"/>
</dbReference>
<proteinExistence type="predicted"/>
<keyword evidence="3" id="KW-1185">Reference proteome</keyword>
<sequence>MTAAARVLSLLIVATLFVAGAFLVLRPAPAYTVVAEFPQAEGIYPGSKVGVLGVPLGEVTAVEPLGGKVRVSLSLPEGVKVPADAQAWVMSPAVISDQYVELTPAYKSGPALPEGGVIPVGRAHSPVKWDSLMASLNTLLTTFGPEPGKTTAPLGELLDSAAKLLHGNGPAFKEAITHVAQASGLVAGELPDVATFLETLKTLVGALAKNKDTVDSVTNSVNLAAAEFGEQQDTIAATMSNLSVVLTDVAQLVKDSGASLTTTLPQLNAVVGDLAARGPQIAEILDTLPLGAQNLSKAVTGDDRLRVRLDVSTNLSQFAAGRKLCESFPIPLCSGAGLVNPVRFPPSVNDPLGFPVSVPPTGGK</sequence>
<dbReference type="InterPro" id="IPR005693">
    <property type="entry name" value="Mce"/>
</dbReference>
<evidence type="ECO:0000313" key="2">
    <source>
        <dbReference type="EMBL" id="MBB5852094.1"/>
    </source>
</evidence>
<dbReference type="Pfam" id="PF02470">
    <property type="entry name" value="MlaD"/>
    <property type="match status" value="1"/>
</dbReference>
<dbReference type="InterPro" id="IPR052336">
    <property type="entry name" value="MlaD_Phospholipid_Transporter"/>
</dbReference>
<dbReference type="PANTHER" id="PTHR33371">
    <property type="entry name" value="INTERMEMBRANE PHOSPHOLIPID TRANSPORT SYSTEM BINDING PROTEIN MLAD-RELATED"/>
    <property type="match status" value="1"/>
</dbReference>
<dbReference type="PANTHER" id="PTHR33371:SF4">
    <property type="entry name" value="INTERMEMBRANE PHOSPHOLIPID TRANSPORT SYSTEM BINDING PROTEIN MLAD"/>
    <property type="match status" value="1"/>
</dbReference>
<name>A0A841B0S9_9PSEU</name>
<comment type="caution">
    <text evidence="2">The sequence shown here is derived from an EMBL/GenBank/DDBJ whole genome shotgun (WGS) entry which is preliminary data.</text>
</comment>
<dbReference type="EMBL" id="JACHMX010000001">
    <property type="protein sequence ID" value="MBB5852094.1"/>
    <property type="molecule type" value="Genomic_DNA"/>
</dbReference>
<evidence type="ECO:0000259" key="1">
    <source>
        <dbReference type="Pfam" id="PF02470"/>
    </source>
</evidence>
<accession>A0A841B0S9</accession>
<evidence type="ECO:0000313" key="3">
    <source>
        <dbReference type="Proteomes" id="UP000580861"/>
    </source>
</evidence>
<dbReference type="AlphaFoldDB" id="A0A841B0S9"/>
<dbReference type="Proteomes" id="UP000580861">
    <property type="component" value="Unassembled WGS sequence"/>
</dbReference>
<gene>
    <name evidence="2" type="ORF">HDA45_002181</name>
</gene>
<dbReference type="RefSeq" id="WP_184894305.1">
    <property type="nucleotide sequence ID" value="NZ_JACHMX010000001.1"/>
</dbReference>